<dbReference type="HOGENOM" id="CLU_562824_0_0_1"/>
<sequence length="495" mass="55914">MAAKSSKEPSMTELQGGRPGSSSRLNDPTVVEIKPRQHENGKPLAEPESGPKPPPKNDEQPHNGEPTGTDNRGNVSADRPQVHGIPDGHPYDRGVRVTHVCCEVESAPTGSAWFSSRRSNKSREQAMEQEIHQLRSEIGRQRQVITELQEGNSFTKDENFQLRGKIRELNGLIRRTQERAFGEIGQGKWASQPDRDIRDDLSLLQRQLRDWSKEYALDSASSLQALKMSEEEKDEFLCNLSKVVTLSENGSIPATLRSGKMERRLPSILLNALVAHDIYTQIFDDPFYFLGQTNGSDDQDSSVDGTPLVNETLNRIYAELKNLDEREAHIWRSQLIRIYNPPEGSALGEKEKLAAKKIHSRVHRCSDYFATIFHTGPAKYLFRKIPSDQETTRLNKLRDIFIDAGELSSRLWTQRTYMKSQNLPSLKLEQFKVSSPSMEAHPSQGLDDDEDNKLDGSRVEVVIHPALLAFGNDDCENYHIARVWAKAVVLLRATR</sequence>
<accession>A0A022W7D4</accession>
<dbReference type="OrthoDB" id="4156714at2759"/>
<dbReference type="Proteomes" id="UP000023758">
    <property type="component" value="Unassembled WGS sequence"/>
</dbReference>
<evidence type="ECO:0000313" key="2">
    <source>
        <dbReference type="EMBL" id="EZF54199.1"/>
    </source>
</evidence>
<name>A0A022W7D4_TRIRU</name>
<gene>
    <name evidence="2" type="ORF">H103_03003</name>
</gene>
<proteinExistence type="predicted"/>
<organism evidence="2">
    <name type="scientific">Trichophyton rubrum CBS 288.86</name>
    <dbReference type="NCBI Taxonomy" id="1215330"/>
    <lineage>
        <taxon>Eukaryota</taxon>
        <taxon>Fungi</taxon>
        <taxon>Dikarya</taxon>
        <taxon>Ascomycota</taxon>
        <taxon>Pezizomycotina</taxon>
        <taxon>Eurotiomycetes</taxon>
        <taxon>Eurotiomycetidae</taxon>
        <taxon>Onygenales</taxon>
        <taxon>Arthrodermataceae</taxon>
        <taxon>Trichophyton</taxon>
    </lineage>
</organism>
<reference evidence="2" key="1">
    <citation type="submission" date="2014-02" db="EMBL/GenBank/DDBJ databases">
        <title>The Genome Sequence of Trichophyton rubrum (morphotype fischeri) CBS 288.86.</title>
        <authorList>
            <consortium name="The Broad Institute Genomics Platform"/>
            <person name="Cuomo C.A."/>
            <person name="White T.C."/>
            <person name="Graser Y."/>
            <person name="Martinez-Rossi N."/>
            <person name="Heitman J."/>
            <person name="Young S.K."/>
            <person name="Zeng Q."/>
            <person name="Gargeya S."/>
            <person name="Abouelleil A."/>
            <person name="Alvarado L."/>
            <person name="Chapman S.B."/>
            <person name="Gainer-Dewar J."/>
            <person name="Goldberg J."/>
            <person name="Griggs A."/>
            <person name="Gujja S."/>
            <person name="Hansen M."/>
            <person name="Howarth C."/>
            <person name="Imamovic A."/>
            <person name="Larimer J."/>
            <person name="Martinez D."/>
            <person name="Murphy C."/>
            <person name="Pearson M.D."/>
            <person name="Persinoti G."/>
            <person name="Poon T."/>
            <person name="Priest M."/>
            <person name="Roberts A.D."/>
            <person name="Saif S."/>
            <person name="Shea T.D."/>
            <person name="Sykes S.N."/>
            <person name="Wortman J."/>
            <person name="Nusbaum C."/>
            <person name="Birren B."/>
        </authorList>
    </citation>
    <scope>NUCLEOTIDE SEQUENCE [LARGE SCALE GENOMIC DNA]</scope>
    <source>
        <strain evidence="2">CBS 288.86</strain>
    </source>
</reference>
<protein>
    <submittedName>
        <fullName evidence="2">Uncharacterized protein</fullName>
    </submittedName>
</protein>
<dbReference type="EMBL" id="KK207792">
    <property type="protein sequence ID" value="EZF54199.1"/>
    <property type="molecule type" value="Genomic_DNA"/>
</dbReference>
<evidence type="ECO:0000256" key="1">
    <source>
        <dbReference type="SAM" id="MobiDB-lite"/>
    </source>
</evidence>
<dbReference type="AlphaFoldDB" id="A0A022W7D4"/>
<feature type="region of interest" description="Disordered" evidence="1">
    <location>
        <begin position="1"/>
        <end position="91"/>
    </location>
</feature>